<sequence>MTATASTSVLRYPTVVDRTYKRYVLPSSEDVCYLRHPSGVVVVTLSAKKAASLPEGVTVTGVNWNTSQKKKGVDRSKMKVVGKSKKGALQLQPETRLCILEFSDGSELTIRAGIKGLLLEVNARLEKNPDLVRTARENQGYICLLMPPPGTDRRHRPKEFNEDTQLL</sequence>
<proteinExistence type="predicted"/>
<dbReference type="GO" id="GO:0005634">
    <property type="term" value="C:nucleus"/>
    <property type="evidence" value="ECO:0007669"/>
    <property type="project" value="TreeGrafter"/>
</dbReference>
<name>A0A1I7Z5X0_9BILA</name>
<protein>
    <submittedName>
        <fullName evidence="3">Protein Abitram</fullName>
    </submittedName>
</protein>
<dbReference type="GO" id="GO:0030027">
    <property type="term" value="C:lamellipodium"/>
    <property type="evidence" value="ECO:0007669"/>
    <property type="project" value="TreeGrafter"/>
</dbReference>
<evidence type="ECO:0000313" key="3">
    <source>
        <dbReference type="WBParaSite" id="L893_g23148.t1"/>
    </source>
</evidence>
<dbReference type="WBParaSite" id="L893_g23148.t1">
    <property type="protein sequence ID" value="L893_g23148.t1"/>
    <property type="gene ID" value="L893_g23148"/>
</dbReference>
<dbReference type="GO" id="GO:0003785">
    <property type="term" value="F:actin monomer binding"/>
    <property type="evidence" value="ECO:0007669"/>
    <property type="project" value="TreeGrafter"/>
</dbReference>
<dbReference type="GO" id="GO:0051015">
    <property type="term" value="F:actin filament binding"/>
    <property type="evidence" value="ECO:0007669"/>
    <property type="project" value="TreeGrafter"/>
</dbReference>
<feature type="region of interest" description="Disordered" evidence="1">
    <location>
        <begin position="147"/>
        <end position="167"/>
    </location>
</feature>
<evidence type="ECO:0000313" key="2">
    <source>
        <dbReference type="Proteomes" id="UP000095287"/>
    </source>
</evidence>
<reference evidence="3" key="1">
    <citation type="submission" date="2016-11" db="UniProtKB">
        <authorList>
            <consortium name="WormBaseParasite"/>
        </authorList>
    </citation>
    <scope>IDENTIFICATION</scope>
</reference>
<dbReference type="PANTHER" id="PTHR13651">
    <property type="entry name" value="PROTEIN ABITRAM"/>
    <property type="match status" value="1"/>
</dbReference>
<accession>A0A1I7Z5X0</accession>
<dbReference type="GO" id="GO:0032433">
    <property type="term" value="C:filopodium tip"/>
    <property type="evidence" value="ECO:0007669"/>
    <property type="project" value="TreeGrafter"/>
</dbReference>
<organism evidence="2 3">
    <name type="scientific">Steinernema glaseri</name>
    <dbReference type="NCBI Taxonomy" id="37863"/>
    <lineage>
        <taxon>Eukaryota</taxon>
        <taxon>Metazoa</taxon>
        <taxon>Ecdysozoa</taxon>
        <taxon>Nematoda</taxon>
        <taxon>Chromadorea</taxon>
        <taxon>Rhabditida</taxon>
        <taxon>Tylenchina</taxon>
        <taxon>Panagrolaimomorpha</taxon>
        <taxon>Strongyloidoidea</taxon>
        <taxon>Steinernematidae</taxon>
        <taxon>Steinernema</taxon>
    </lineage>
</organism>
<dbReference type="GO" id="GO:0048813">
    <property type="term" value="P:dendrite morphogenesis"/>
    <property type="evidence" value="ECO:0007669"/>
    <property type="project" value="TreeGrafter"/>
</dbReference>
<dbReference type="GO" id="GO:0030425">
    <property type="term" value="C:dendrite"/>
    <property type="evidence" value="ECO:0007669"/>
    <property type="project" value="TreeGrafter"/>
</dbReference>
<dbReference type="Proteomes" id="UP000095287">
    <property type="component" value="Unplaced"/>
</dbReference>
<dbReference type="AlphaFoldDB" id="A0A1I7Z5X0"/>
<keyword evidence="2" id="KW-1185">Reference proteome</keyword>
<dbReference type="SUPFAM" id="SSF51230">
    <property type="entry name" value="Single hybrid motif"/>
    <property type="match status" value="1"/>
</dbReference>
<dbReference type="Gene3D" id="2.40.50.100">
    <property type="match status" value="1"/>
</dbReference>
<dbReference type="PANTHER" id="PTHR13651:SF0">
    <property type="entry name" value="PROTEIN ABITRAM"/>
    <property type="match status" value="1"/>
</dbReference>
<dbReference type="GO" id="GO:0051489">
    <property type="term" value="P:regulation of filopodium assembly"/>
    <property type="evidence" value="ECO:0007669"/>
    <property type="project" value="TreeGrafter"/>
</dbReference>
<evidence type="ECO:0000256" key="1">
    <source>
        <dbReference type="SAM" id="MobiDB-lite"/>
    </source>
</evidence>
<dbReference type="GO" id="GO:0030833">
    <property type="term" value="P:regulation of actin filament polymerization"/>
    <property type="evidence" value="ECO:0007669"/>
    <property type="project" value="TreeGrafter"/>
</dbReference>
<dbReference type="InterPro" id="IPR011053">
    <property type="entry name" value="Single_hybrid_motif"/>
</dbReference>
<dbReference type="InterPro" id="IPR039169">
    <property type="entry name" value="Abitram"/>
</dbReference>